<dbReference type="CDD" id="cd01283">
    <property type="entry name" value="cytidine_deaminase"/>
    <property type="match status" value="1"/>
</dbReference>
<dbReference type="Proteomes" id="UP001254608">
    <property type="component" value="Unassembled WGS sequence"/>
</dbReference>
<reference evidence="6 7" key="1">
    <citation type="submission" date="2023-09" db="EMBL/GenBank/DDBJ databases">
        <authorList>
            <person name="Rey-Velasco X."/>
        </authorList>
    </citation>
    <scope>NUCLEOTIDE SEQUENCE [LARGE SCALE GENOMIC DNA]</scope>
    <source>
        <strain evidence="6 7">W345</strain>
    </source>
</reference>
<dbReference type="PANTHER" id="PTHR11644:SF2">
    <property type="entry name" value="CYTIDINE DEAMINASE"/>
    <property type="match status" value="1"/>
</dbReference>
<dbReference type="PROSITE" id="PS51747">
    <property type="entry name" value="CYT_DCMP_DEAMINASES_2"/>
    <property type="match status" value="1"/>
</dbReference>
<proteinExistence type="inferred from homology"/>
<evidence type="ECO:0000256" key="3">
    <source>
        <dbReference type="ARBA" id="ARBA00022801"/>
    </source>
</evidence>
<dbReference type="RefSeq" id="WP_311365473.1">
    <property type="nucleotide sequence ID" value="NZ_JAVRIC010000017.1"/>
</dbReference>
<dbReference type="SUPFAM" id="SSF53927">
    <property type="entry name" value="Cytidine deaminase-like"/>
    <property type="match status" value="1"/>
</dbReference>
<evidence type="ECO:0000256" key="4">
    <source>
        <dbReference type="ARBA" id="ARBA00022833"/>
    </source>
</evidence>
<dbReference type="InterPro" id="IPR016193">
    <property type="entry name" value="Cytidine_deaminase-like"/>
</dbReference>
<dbReference type="InterPro" id="IPR050202">
    <property type="entry name" value="Cyt/Deoxycyt_deaminase"/>
</dbReference>
<dbReference type="GO" id="GO:0004126">
    <property type="term" value="F:cytidine deaminase activity"/>
    <property type="evidence" value="ECO:0007669"/>
    <property type="project" value="UniProtKB-EC"/>
</dbReference>
<evidence type="ECO:0000256" key="1">
    <source>
        <dbReference type="ARBA" id="ARBA00006576"/>
    </source>
</evidence>
<dbReference type="PROSITE" id="PS00903">
    <property type="entry name" value="CYT_DCMP_DEAMINASES_1"/>
    <property type="match status" value="1"/>
</dbReference>
<keyword evidence="3 6" id="KW-0378">Hydrolase</keyword>
<gene>
    <name evidence="6" type="ORF">RM530_12005</name>
</gene>
<sequence length="149" mass="15613">MSEPITPGTEQALVEAAQLGMRRAYTPVSGFAVGAAVLSVSGTIYPGCNIESVISGMGVCAERCAIDHAVANGEYRFSAIAVISAKSEPLSPCGMCLQYIGEFSQVAGTDITILMFGADGSLRRSSVRAMSHAIFGPDDLGLDLSRYRE</sequence>
<evidence type="ECO:0000313" key="6">
    <source>
        <dbReference type="EMBL" id="MDT0498081.1"/>
    </source>
</evidence>
<keyword evidence="2" id="KW-0479">Metal-binding</keyword>
<evidence type="ECO:0000256" key="2">
    <source>
        <dbReference type="ARBA" id="ARBA00022723"/>
    </source>
</evidence>
<dbReference type="Pfam" id="PF00383">
    <property type="entry name" value="dCMP_cyt_deam_1"/>
    <property type="match status" value="1"/>
</dbReference>
<evidence type="ECO:0000259" key="5">
    <source>
        <dbReference type="PROSITE" id="PS51747"/>
    </source>
</evidence>
<evidence type="ECO:0000313" key="7">
    <source>
        <dbReference type="Proteomes" id="UP001254608"/>
    </source>
</evidence>
<comment type="caution">
    <text evidence="6">The sequence shown here is derived from an EMBL/GenBank/DDBJ whole genome shotgun (WGS) entry which is preliminary data.</text>
</comment>
<dbReference type="EMBL" id="JAVRIC010000017">
    <property type="protein sequence ID" value="MDT0498081.1"/>
    <property type="molecule type" value="Genomic_DNA"/>
</dbReference>
<dbReference type="InterPro" id="IPR016192">
    <property type="entry name" value="APOBEC/CMP_deaminase_Zn-bd"/>
</dbReference>
<dbReference type="Gene3D" id="3.40.140.10">
    <property type="entry name" value="Cytidine Deaminase, domain 2"/>
    <property type="match status" value="1"/>
</dbReference>
<accession>A0ABU2WJM9</accession>
<dbReference type="EC" id="3.5.4.5" evidence="6"/>
<comment type="similarity">
    <text evidence="1">Belongs to the cytidine and deoxycytidylate deaminase family.</text>
</comment>
<name>A0ABU2WJM9_9GAMM</name>
<protein>
    <submittedName>
        <fullName evidence="6">Cytidine deaminase</fullName>
        <ecNumber evidence="6">3.5.4.5</ecNumber>
    </submittedName>
</protein>
<organism evidence="6 7">
    <name type="scientific">Banduia mediterranea</name>
    <dbReference type="NCBI Taxonomy" id="3075609"/>
    <lineage>
        <taxon>Bacteria</taxon>
        <taxon>Pseudomonadati</taxon>
        <taxon>Pseudomonadota</taxon>
        <taxon>Gammaproteobacteria</taxon>
        <taxon>Nevskiales</taxon>
        <taxon>Algiphilaceae</taxon>
        <taxon>Banduia</taxon>
    </lineage>
</organism>
<feature type="domain" description="CMP/dCMP-type deaminase" evidence="5">
    <location>
        <begin position="8"/>
        <end position="138"/>
    </location>
</feature>
<keyword evidence="4" id="KW-0862">Zinc</keyword>
<dbReference type="InterPro" id="IPR002125">
    <property type="entry name" value="CMP_dCMP_dom"/>
</dbReference>
<dbReference type="NCBIfam" id="NF004064">
    <property type="entry name" value="PRK05578.1"/>
    <property type="match status" value="1"/>
</dbReference>
<dbReference type="PANTHER" id="PTHR11644">
    <property type="entry name" value="CYTIDINE DEAMINASE"/>
    <property type="match status" value="1"/>
</dbReference>
<keyword evidence="7" id="KW-1185">Reference proteome</keyword>